<keyword evidence="3 6" id="KW-0518">Myosin</keyword>
<sequence>MGSCSRDSISAVLVTQTFSHAMHHCLLIVSMRHFEGPVVYTTNGFIEKNLDLLPRHISSCLFQSDLLIASCLFPEGNPKRHSNRKPSSLSNNLRTSLQTLLKLLEQRSNHYIFCIKPNELKQAKMFELGLVQHQVRYLW</sequence>
<dbReference type="PANTHER" id="PTHR13140">
    <property type="entry name" value="MYOSIN"/>
    <property type="match status" value="1"/>
</dbReference>
<proteinExistence type="inferred from homology"/>
<keyword evidence="2" id="KW-0067">ATP-binding</keyword>
<dbReference type="AlphaFoldDB" id="A0A8W7PEC1"/>
<evidence type="ECO:0000259" key="7">
    <source>
        <dbReference type="PROSITE" id="PS51456"/>
    </source>
</evidence>
<dbReference type="GO" id="GO:0016459">
    <property type="term" value="C:myosin complex"/>
    <property type="evidence" value="ECO:0007669"/>
    <property type="project" value="UniProtKB-KW"/>
</dbReference>
<dbReference type="Gene3D" id="1.20.120.720">
    <property type="entry name" value="Myosin VI head, motor domain, U50 subdomain"/>
    <property type="match status" value="1"/>
</dbReference>
<evidence type="ECO:0000256" key="3">
    <source>
        <dbReference type="ARBA" id="ARBA00023123"/>
    </source>
</evidence>
<dbReference type="GO" id="GO:0005902">
    <property type="term" value="C:microvillus"/>
    <property type="evidence" value="ECO:0007669"/>
    <property type="project" value="TreeGrafter"/>
</dbReference>
<name>A0A8W7PEC1_ANOCL</name>
<dbReference type="GO" id="GO:0030048">
    <property type="term" value="P:actin filament-based movement"/>
    <property type="evidence" value="ECO:0007669"/>
    <property type="project" value="TreeGrafter"/>
</dbReference>
<protein>
    <recommendedName>
        <fullName evidence="7">Myosin motor domain-containing protein</fullName>
    </recommendedName>
</protein>
<evidence type="ECO:0000256" key="5">
    <source>
        <dbReference type="ARBA" id="ARBA00023203"/>
    </source>
</evidence>
<dbReference type="Gene3D" id="1.20.58.530">
    <property type="match status" value="1"/>
</dbReference>
<evidence type="ECO:0000256" key="2">
    <source>
        <dbReference type="ARBA" id="ARBA00022840"/>
    </source>
</evidence>
<dbReference type="GO" id="GO:0051015">
    <property type="term" value="F:actin filament binding"/>
    <property type="evidence" value="ECO:0007669"/>
    <property type="project" value="TreeGrafter"/>
</dbReference>
<dbReference type="GO" id="GO:0007015">
    <property type="term" value="P:actin filament organization"/>
    <property type="evidence" value="ECO:0007669"/>
    <property type="project" value="TreeGrafter"/>
</dbReference>
<dbReference type="PANTHER" id="PTHR13140:SF802">
    <property type="entry name" value="UNCONVENTIONAL MYOSIN-IB ISOFORM X1"/>
    <property type="match status" value="1"/>
</dbReference>
<dbReference type="GO" id="GO:0006897">
    <property type="term" value="P:endocytosis"/>
    <property type="evidence" value="ECO:0007669"/>
    <property type="project" value="TreeGrafter"/>
</dbReference>
<dbReference type="Gene3D" id="3.40.850.10">
    <property type="entry name" value="Kinesin motor domain"/>
    <property type="match status" value="1"/>
</dbReference>
<dbReference type="Pfam" id="PF00063">
    <property type="entry name" value="Myosin_head"/>
    <property type="match status" value="1"/>
</dbReference>
<keyword evidence="4" id="KW-0505">Motor protein</keyword>
<feature type="region of interest" description="Actin-binding" evidence="6">
    <location>
        <begin position="97"/>
        <end position="119"/>
    </location>
</feature>
<dbReference type="InterPro" id="IPR027417">
    <property type="entry name" value="P-loop_NTPase"/>
</dbReference>
<accession>A0A8W7PEC1</accession>
<evidence type="ECO:0000256" key="6">
    <source>
        <dbReference type="PROSITE-ProRule" id="PRU00782"/>
    </source>
</evidence>
<comment type="caution">
    <text evidence="6">Lacks conserved residue(s) required for the propagation of feature annotation.</text>
</comment>
<evidence type="ECO:0000313" key="8">
    <source>
        <dbReference type="EnsemblMetazoa" id="ACOM029725-PA.1"/>
    </source>
</evidence>
<organism evidence="8">
    <name type="scientific">Anopheles coluzzii</name>
    <name type="common">African malaria mosquito</name>
    <dbReference type="NCBI Taxonomy" id="1518534"/>
    <lineage>
        <taxon>Eukaryota</taxon>
        <taxon>Metazoa</taxon>
        <taxon>Ecdysozoa</taxon>
        <taxon>Arthropoda</taxon>
        <taxon>Hexapoda</taxon>
        <taxon>Insecta</taxon>
        <taxon>Pterygota</taxon>
        <taxon>Neoptera</taxon>
        <taxon>Endopterygota</taxon>
        <taxon>Diptera</taxon>
        <taxon>Nematocera</taxon>
        <taxon>Culicoidea</taxon>
        <taxon>Culicidae</taxon>
        <taxon>Anophelinae</taxon>
        <taxon>Anopheles</taxon>
    </lineage>
</organism>
<dbReference type="InterPro" id="IPR036961">
    <property type="entry name" value="Kinesin_motor_dom_sf"/>
</dbReference>
<dbReference type="GO" id="GO:0005524">
    <property type="term" value="F:ATP binding"/>
    <property type="evidence" value="ECO:0007669"/>
    <property type="project" value="UniProtKB-KW"/>
</dbReference>
<dbReference type="InterPro" id="IPR001609">
    <property type="entry name" value="Myosin_head_motor_dom-like"/>
</dbReference>
<dbReference type="EnsemblMetazoa" id="ACOM029725-RA">
    <property type="protein sequence ID" value="ACOM029725-PA.1"/>
    <property type="gene ID" value="ACOM029725"/>
</dbReference>
<dbReference type="GO" id="GO:0005737">
    <property type="term" value="C:cytoplasm"/>
    <property type="evidence" value="ECO:0007669"/>
    <property type="project" value="TreeGrafter"/>
</dbReference>
<dbReference type="PROSITE" id="PS51456">
    <property type="entry name" value="MYOSIN_MOTOR"/>
    <property type="match status" value="1"/>
</dbReference>
<dbReference type="GO" id="GO:0000146">
    <property type="term" value="F:microfilament motor activity"/>
    <property type="evidence" value="ECO:0007669"/>
    <property type="project" value="TreeGrafter"/>
</dbReference>
<evidence type="ECO:0000256" key="4">
    <source>
        <dbReference type="ARBA" id="ARBA00023175"/>
    </source>
</evidence>
<dbReference type="GO" id="GO:0005886">
    <property type="term" value="C:plasma membrane"/>
    <property type="evidence" value="ECO:0007669"/>
    <property type="project" value="TreeGrafter"/>
</dbReference>
<dbReference type="SUPFAM" id="SSF52540">
    <property type="entry name" value="P-loop containing nucleoside triphosphate hydrolases"/>
    <property type="match status" value="1"/>
</dbReference>
<keyword evidence="1" id="KW-0547">Nucleotide-binding</keyword>
<dbReference type="Proteomes" id="UP000075882">
    <property type="component" value="Unassembled WGS sequence"/>
</dbReference>
<feature type="domain" description="Myosin motor" evidence="7">
    <location>
        <begin position="1"/>
        <end position="139"/>
    </location>
</feature>
<reference evidence="8" key="1">
    <citation type="submission" date="2022-08" db="UniProtKB">
        <authorList>
            <consortium name="EnsemblMetazoa"/>
        </authorList>
    </citation>
    <scope>IDENTIFICATION</scope>
</reference>
<comment type="similarity">
    <text evidence="6">Belongs to the TRAFAC class myosin-kinesin ATPase superfamily. Myosin family.</text>
</comment>
<keyword evidence="5 6" id="KW-0009">Actin-binding</keyword>
<evidence type="ECO:0000256" key="1">
    <source>
        <dbReference type="ARBA" id="ARBA00022741"/>
    </source>
</evidence>